<dbReference type="Gene3D" id="3.90.1720.70">
    <property type="match status" value="1"/>
</dbReference>
<dbReference type="Pfam" id="PF14113">
    <property type="entry name" value="Tae4"/>
    <property type="match status" value="1"/>
</dbReference>
<keyword evidence="2" id="KW-1185">Reference proteome</keyword>
<gene>
    <name evidence="1" type="ORF">RAS12_18645</name>
</gene>
<accession>A0ABY9LV20</accession>
<dbReference type="Proteomes" id="UP001234798">
    <property type="component" value="Chromosome"/>
</dbReference>
<sequence length="118" mass="13008">MARPTFAQAWIASQRIYDPANSAAKVGQVIGGKVATNINSADPKVRWKNTCAMRLSYILNQAGMSIPHMPGQTVSGSDKKSYFYRVKNLISFLESRWGKAEIVKYQPSGGALSQERRG</sequence>
<dbReference type="EMBL" id="CP132976">
    <property type="protein sequence ID" value="WMD18641.1"/>
    <property type="molecule type" value="Genomic_DNA"/>
</dbReference>
<evidence type="ECO:0000313" key="2">
    <source>
        <dbReference type="Proteomes" id="UP001234798"/>
    </source>
</evidence>
<evidence type="ECO:0000313" key="1">
    <source>
        <dbReference type="EMBL" id="WMD18641.1"/>
    </source>
</evidence>
<dbReference type="InterPro" id="IPR025562">
    <property type="entry name" value="Tae4"/>
</dbReference>
<organism evidence="1 2">
    <name type="scientific">Achromobacter seleniivolatilans</name>
    <dbReference type="NCBI Taxonomy" id="3047478"/>
    <lineage>
        <taxon>Bacteria</taxon>
        <taxon>Pseudomonadati</taxon>
        <taxon>Pseudomonadota</taxon>
        <taxon>Betaproteobacteria</taxon>
        <taxon>Burkholderiales</taxon>
        <taxon>Alcaligenaceae</taxon>
        <taxon>Achromobacter</taxon>
    </lineage>
</organism>
<reference evidence="1 2" key="1">
    <citation type="submission" date="2023-08" db="EMBL/GenBank/DDBJ databases">
        <title>Achromobacter seleniivolatilans sp. nov., isolated from seleniferous soil.</title>
        <authorList>
            <person name="Zhang S."/>
            <person name="Li K."/>
            <person name="Peng J."/>
            <person name="Zhao Q."/>
            <person name="Wang H."/>
            <person name="Guo Y."/>
        </authorList>
    </citation>
    <scope>NUCLEOTIDE SEQUENCE [LARGE SCALE GENOMIC DNA]</scope>
    <source>
        <strain evidence="1 2">R39</strain>
    </source>
</reference>
<name>A0ABY9LV20_9BURK</name>
<protein>
    <submittedName>
        <fullName evidence="1">T6SS effector amidase Tae4 family protein</fullName>
    </submittedName>
</protein>
<dbReference type="RefSeq" id="WP_306937945.1">
    <property type="nucleotide sequence ID" value="NZ_CP132976.1"/>
</dbReference>
<proteinExistence type="predicted"/>